<dbReference type="InterPro" id="IPR012373">
    <property type="entry name" value="Ferrdict_sens_TM"/>
</dbReference>
<dbReference type="PANTHER" id="PTHR30273:SF2">
    <property type="entry name" value="PROTEIN FECR"/>
    <property type="match status" value="1"/>
</dbReference>
<accession>A0A327X6D9</accession>
<keyword evidence="1" id="KW-0472">Membrane</keyword>
<dbReference type="InterPro" id="IPR032508">
    <property type="entry name" value="FecR_C"/>
</dbReference>
<evidence type="ECO:0000259" key="3">
    <source>
        <dbReference type="Pfam" id="PF16344"/>
    </source>
</evidence>
<protein>
    <submittedName>
        <fullName evidence="4">FecR family protein</fullName>
    </submittedName>
</protein>
<organism evidence="4 5">
    <name type="scientific">Larkinella arboricola</name>
    <dbReference type="NCBI Taxonomy" id="643671"/>
    <lineage>
        <taxon>Bacteria</taxon>
        <taxon>Pseudomonadati</taxon>
        <taxon>Bacteroidota</taxon>
        <taxon>Cytophagia</taxon>
        <taxon>Cytophagales</taxon>
        <taxon>Spirosomataceae</taxon>
        <taxon>Larkinella</taxon>
    </lineage>
</organism>
<feature type="transmembrane region" description="Helical" evidence="1">
    <location>
        <begin position="90"/>
        <end position="110"/>
    </location>
</feature>
<gene>
    <name evidence="4" type="ORF">LX87_00411</name>
</gene>
<dbReference type="AlphaFoldDB" id="A0A327X6D9"/>
<keyword evidence="5" id="KW-1185">Reference proteome</keyword>
<feature type="domain" description="Protein FecR C-terminal" evidence="3">
    <location>
        <begin position="328"/>
        <end position="394"/>
    </location>
</feature>
<sequence length="396" mass="44172">MDETERRLEDLFNRYYNSTATPEQREELMAYIRTAKSNELIEKFLKENWNRAASENALFTPEKSHEILDSILSKANRKEASQPRVFRLTWLRYAAAAALLLIGIGFWWQFRADQQTGTGLAVQKAQKPNDVRPGGNRALLTLADGSAIELDRVGSGLLARQGTAEIRKTGDGILVYSAKATPAGPDGRMNTLTTPKGGQYEVSLPDGSKVWLNASSSIRFPSVFPASERKVEITGEAYFEVAKNKAKPFRVKFNTSEVQVLGTQFNVMAYPEEGASKTTLVEGSVQISHRQQHTALRPGQQAVVSANGQINTKYTSVDQAVAWRNGLFYFKDAGIEEVMRQLARWYDVEIEFGGKIPVRQFTGKIARNVNLSEVTHMLRYAGVNCRIEGKKIVIDS</sequence>
<dbReference type="GO" id="GO:0016989">
    <property type="term" value="F:sigma factor antagonist activity"/>
    <property type="evidence" value="ECO:0007669"/>
    <property type="project" value="TreeGrafter"/>
</dbReference>
<evidence type="ECO:0000313" key="5">
    <source>
        <dbReference type="Proteomes" id="UP000248790"/>
    </source>
</evidence>
<name>A0A327X6D9_LARAB</name>
<dbReference type="PANTHER" id="PTHR30273">
    <property type="entry name" value="PERIPLASMIC SIGNAL SENSOR AND SIGMA FACTOR ACTIVATOR FECR-RELATED"/>
    <property type="match status" value="1"/>
</dbReference>
<keyword evidence="1" id="KW-0812">Transmembrane</keyword>
<evidence type="ECO:0000313" key="4">
    <source>
        <dbReference type="EMBL" id="RAK02291.1"/>
    </source>
</evidence>
<dbReference type="FunFam" id="2.60.120.1440:FF:000001">
    <property type="entry name" value="Putative anti-sigma factor"/>
    <property type="match status" value="1"/>
</dbReference>
<dbReference type="Pfam" id="PF04773">
    <property type="entry name" value="FecR"/>
    <property type="match status" value="1"/>
</dbReference>
<dbReference type="RefSeq" id="WP_111626502.1">
    <property type="nucleotide sequence ID" value="NZ_QLMC01000001.1"/>
</dbReference>
<dbReference type="OrthoDB" id="1452822at2"/>
<comment type="caution">
    <text evidence="4">The sequence shown here is derived from an EMBL/GenBank/DDBJ whole genome shotgun (WGS) entry which is preliminary data.</text>
</comment>
<evidence type="ECO:0000256" key="1">
    <source>
        <dbReference type="SAM" id="Phobius"/>
    </source>
</evidence>
<dbReference type="EMBL" id="QLMC01000001">
    <property type="protein sequence ID" value="RAK02291.1"/>
    <property type="molecule type" value="Genomic_DNA"/>
</dbReference>
<dbReference type="Gene3D" id="3.55.50.30">
    <property type="match status" value="1"/>
</dbReference>
<keyword evidence="1" id="KW-1133">Transmembrane helix</keyword>
<reference evidence="4 5" key="1">
    <citation type="submission" date="2018-06" db="EMBL/GenBank/DDBJ databases">
        <title>Genomic Encyclopedia of Archaeal and Bacterial Type Strains, Phase II (KMG-II): from individual species to whole genera.</title>
        <authorList>
            <person name="Goeker M."/>
        </authorList>
    </citation>
    <scope>NUCLEOTIDE SEQUENCE [LARGE SCALE GENOMIC DNA]</scope>
    <source>
        <strain evidence="4 5">DSM 21851</strain>
    </source>
</reference>
<feature type="domain" description="FecR protein" evidence="2">
    <location>
        <begin position="191"/>
        <end position="286"/>
    </location>
</feature>
<dbReference type="Gene3D" id="2.60.120.1440">
    <property type="match status" value="1"/>
</dbReference>
<dbReference type="InterPro" id="IPR006860">
    <property type="entry name" value="FecR"/>
</dbReference>
<dbReference type="Pfam" id="PF16344">
    <property type="entry name" value="FecR_C"/>
    <property type="match status" value="1"/>
</dbReference>
<dbReference type="Proteomes" id="UP000248790">
    <property type="component" value="Unassembled WGS sequence"/>
</dbReference>
<proteinExistence type="predicted"/>
<evidence type="ECO:0000259" key="2">
    <source>
        <dbReference type="Pfam" id="PF04773"/>
    </source>
</evidence>